<dbReference type="InterPro" id="IPR009057">
    <property type="entry name" value="Homeodomain-like_sf"/>
</dbReference>
<name>A0A916TII4_9HYPH</name>
<dbReference type="GO" id="GO:0003676">
    <property type="term" value="F:nucleic acid binding"/>
    <property type="evidence" value="ECO:0007669"/>
    <property type="project" value="InterPro"/>
</dbReference>
<dbReference type="OrthoDB" id="9803878at2"/>
<comment type="caution">
    <text evidence="2">The sequence shown here is derived from an EMBL/GenBank/DDBJ whole genome shotgun (WGS) entry which is preliminary data.</text>
</comment>
<dbReference type="SUPFAM" id="SSF46689">
    <property type="entry name" value="Homeodomain-like"/>
    <property type="match status" value="1"/>
</dbReference>
<gene>
    <name evidence="2" type="ORF">GCM10011316_17130</name>
</gene>
<proteinExistence type="predicted"/>
<accession>A0A916TII4</accession>
<dbReference type="InterPro" id="IPR036397">
    <property type="entry name" value="RNaseH_sf"/>
</dbReference>
<dbReference type="Pfam" id="PF13683">
    <property type="entry name" value="rve_3"/>
    <property type="match status" value="1"/>
</dbReference>
<evidence type="ECO:0000259" key="1">
    <source>
        <dbReference type="PROSITE" id="PS50994"/>
    </source>
</evidence>
<dbReference type="InterPro" id="IPR012337">
    <property type="entry name" value="RNaseH-like_sf"/>
</dbReference>
<dbReference type="InterPro" id="IPR001584">
    <property type="entry name" value="Integrase_cat-core"/>
</dbReference>
<dbReference type="InterPro" id="IPR036388">
    <property type="entry name" value="WH-like_DNA-bd_sf"/>
</dbReference>
<dbReference type="PANTHER" id="PTHR46889">
    <property type="entry name" value="TRANSPOSASE INSF FOR INSERTION SEQUENCE IS3B-RELATED"/>
    <property type="match status" value="1"/>
</dbReference>
<protein>
    <submittedName>
        <fullName evidence="2">IS481 family transposase</fullName>
    </submittedName>
</protein>
<dbReference type="Gene3D" id="1.10.10.10">
    <property type="entry name" value="Winged helix-like DNA-binding domain superfamily/Winged helix DNA-binding domain"/>
    <property type="match status" value="1"/>
</dbReference>
<dbReference type="RefSeq" id="WP_150495575.1">
    <property type="nucleotide sequence ID" value="NZ_BMFA01000004.1"/>
</dbReference>
<sequence>MGQSSTAKRTGSRDAVSKVAQQRLSVLELAGELGNVAEACRQRGMDRSSFYEWKRRFQTQGFEGLKDLPPIHKSHPQTTPPEVVEKIKALALAHPAYGCNRHEAMLALEGVRVSAITIQKILHDLGLGTKIDRWLALEAQNAGKAIEITPQQATFLEKLNPCFRERHVESSAPGELLSADTFFVGNLKGVGKVYLHAVVDTFGSYAFGFLHVSKQPEAAVAVLHNDVLPFYRHLDLPVKAVLTDNGREFCGTERHPYELYLDLNGIEHRRTKVKTPKTNGFVERFNGTVLDEFFRIKMRETFYETVEALQADLDEWLVHYNTQRPHLGYRNMGRRPIETVMSFVSQEG</sequence>
<dbReference type="AlphaFoldDB" id="A0A916TII4"/>
<evidence type="ECO:0000313" key="2">
    <source>
        <dbReference type="EMBL" id="GGB45641.1"/>
    </source>
</evidence>
<evidence type="ECO:0000313" key="3">
    <source>
        <dbReference type="Proteomes" id="UP000605148"/>
    </source>
</evidence>
<feature type="domain" description="Integrase catalytic" evidence="1">
    <location>
        <begin position="169"/>
        <end position="344"/>
    </location>
</feature>
<dbReference type="InterPro" id="IPR047656">
    <property type="entry name" value="IS481-like_transpos"/>
</dbReference>
<dbReference type="PANTHER" id="PTHR46889:SF5">
    <property type="entry name" value="INTEGRASE PROTEIN"/>
    <property type="match status" value="1"/>
</dbReference>
<reference evidence="2" key="2">
    <citation type="submission" date="2020-09" db="EMBL/GenBank/DDBJ databases">
        <authorList>
            <person name="Sun Q."/>
            <person name="Zhou Y."/>
        </authorList>
    </citation>
    <scope>NUCLEOTIDE SEQUENCE</scope>
    <source>
        <strain evidence="2">CGMCC 1.12426</strain>
    </source>
</reference>
<dbReference type="InterPro" id="IPR050900">
    <property type="entry name" value="Transposase_IS3/IS150/IS904"/>
</dbReference>
<dbReference type="Pfam" id="PF13565">
    <property type="entry name" value="HTH_32"/>
    <property type="match status" value="1"/>
</dbReference>
<dbReference type="PROSITE" id="PS50994">
    <property type="entry name" value="INTEGRASE"/>
    <property type="match status" value="1"/>
</dbReference>
<dbReference type="NCBIfam" id="NF033577">
    <property type="entry name" value="transpos_IS481"/>
    <property type="match status" value="1"/>
</dbReference>
<dbReference type="Gene3D" id="3.30.420.10">
    <property type="entry name" value="Ribonuclease H-like superfamily/Ribonuclease H"/>
    <property type="match status" value="1"/>
</dbReference>
<dbReference type="SUPFAM" id="SSF53098">
    <property type="entry name" value="Ribonuclease H-like"/>
    <property type="match status" value="1"/>
</dbReference>
<dbReference type="Proteomes" id="UP000605148">
    <property type="component" value="Unassembled WGS sequence"/>
</dbReference>
<dbReference type="GO" id="GO:0015074">
    <property type="term" value="P:DNA integration"/>
    <property type="evidence" value="ECO:0007669"/>
    <property type="project" value="InterPro"/>
</dbReference>
<keyword evidence="3" id="KW-1185">Reference proteome</keyword>
<organism evidence="2 3">
    <name type="scientific">Roseibium aquae</name>
    <dbReference type="NCBI Taxonomy" id="1323746"/>
    <lineage>
        <taxon>Bacteria</taxon>
        <taxon>Pseudomonadati</taxon>
        <taxon>Pseudomonadota</taxon>
        <taxon>Alphaproteobacteria</taxon>
        <taxon>Hyphomicrobiales</taxon>
        <taxon>Stappiaceae</taxon>
        <taxon>Roseibium</taxon>
    </lineage>
</organism>
<dbReference type="EMBL" id="BMFA01000004">
    <property type="protein sequence ID" value="GGB45641.1"/>
    <property type="molecule type" value="Genomic_DNA"/>
</dbReference>
<reference evidence="2" key="1">
    <citation type="journal article" date="2014" name="Int. J. Syst. Evol. Microbiol.">
        <title>Complete genome sequence of Corynebacterium casei LMG S-19264T (=DSM 44701T), isolated from a smear-ripened cheese.</title>
        <authorList>
            <consortium name="US DOE Joint Genome Institute (JGI-PGF)"/>
            <person name="Walter F."/>
            <person name="Albersmeier A."/>
            <person name="Kalinowski J."/>
            <person name="Ruckert C."/>
        </authorList>
    </citation>
    <scope>NUCLEOTIDE SEQUENCE</scope>
    <source>
        <strain evidence="2">CGMCC 1.12426</strain>
    </source>
</reference>